<accession>A0ABU4JX80</accession>
<dbReference type="InterPro" id="IPR033479">
    <property type="entry name" value="dCache_1"/>
</dbReference>
<dbReference type="Gene3D" id="3.30.450.20">
    <property type="entry name" value="PAS domain"/>
    <property type="match status" value="2"/>
</dbReference>
<dbReference type="CDD" id="cd11386">
    <property type="entry name" value="MCP_signal"/>
    <property type="match status" value="1"/>
</dbReference>
<dbReference type="InterPro" id="IPR029151">
    <property type="entry name" value="Sensor-like_sf"/>
</dbReference>
<dbReference type="PANTHER" id="PTHR32089:SF114">
    <property type="entry name" value="METHYL-ACCEPTING CHEMOTAXIS PROTEIN MCPB"/>
    <property type="match status" value="1"/>
</dbReference>
<keyword evidence="2" id="KW-1003">Cell membrane</keyword>
<name>A0ABU4JX80_9CLOT</name>
<feature type="domain" description="HAMP" evidence="12">
    <location>
        <begin position="321"/>
        <end position="373"/>
    </location>
</feature>
<evidence type="ECO:0000256" key="2">
    <source>
        <dbReference type="ARBA" id="ARBA00022475"/>
    </source>
</evidence>
<organism evidence="13 14">
    <name type="scientific">Clostridium tanneri</name>
    <dbReference type="NCBI Taxonomy" id="3037988"/>
    <lineage>
        <taxon>Bacteria</taxon>
        <taxon>Bacillati</taxon>
        <taxon>Bacillota</taxon>
        <taxon>Clostridia</taxon>
        <taxon>Eubacteriales</taxon>
        <taxon>Clostridiaceae</taxon>
        <taxon>Clostridium</taxon>
    </lineage>
</organism>
<keyword evidence="14" id="KW-1185">Reference proteome</keyword>
<feature type="domain" description="Methyl-accepting transducer" evidence="11">
    <location>
        <begin position="392"/>
        <end position="649"/>
    </location>
</feature>
<dbReference type="Gene3D" id="1.10.8.500">
    <property type="entry name" value="HAMP domain in histidine kinase"/>
    <property type="match status" value="1"/>
</dbReference>
<reference evidence="13 14" key="1">
    <citation type="submission" date="2023-04" db="EMBL/GenBank/DDBJ databases">
        <title>Clostridium tannerae sp. nov., isolated from the fecal material of an alpaca.</title>
        <authorList>
            <person name="Miller S."/>
            <person name="Hendry M."/>
            <person name="King J."/>
            <person name="Sankaranarayanan K."/>
            <person name="Lawson P.A."/>
        </authorList>
    </citation>
    <scope>NUCLEOTIDE SEQUENCE [LARGE SCALE GENOMIC DNA]</scope>
    <source>
        <strain evidence="13 14">A1-XYC3</strain>
    </source>
</reference>
<evidence type="ECO:0000256" key="4">
    <source>
        <dbReference type="ARBA" id="ARBA00022692"/>
    </source>
</evidence>
<gene>
    <name evidence="13" type="ORF">P8V03_15495</name>
</gene>
<keyword evidence="3" id="KW-0145">Chemotaxis</keyword>
<protein>
    <submittedName>
        <fullName evidence="13">Methyl-accepting chemotaxis protein</fullName>
    </submittedName>
</protein>
<dbReference type="PROSITE" id="PS50885">
    <property type="entry name" value="HAMP"/>
    <property type="match status" value="1"/>
</dbReference>
<dbReference type="Gene3D" id="1.10.287.950">
    <property type="entry name" value="Methyl-accepting chemotaxis protein"/>
    <property type="match status" value="1"/>
</dbReference>
<dbReference type="EMBL" id="JARUJP010000022">
    <property type="protein sequence ID" value="MDW8802551.1"/>
    <property type="molecule type" value="Genomic_DNA"/>
</dbReference>
<dbReference type="Pfam" id="PF00672">
    <property type="entry name" value="HAMP"/>
    <property type="match status" value="1"/>
</dbReference>
<evidence type="ECO:0000259" key="12">
    <source>
        <dbReference type="PROSITE" id="PS50885"/>
    </source>
</evidence>
<evidence type="ECO:0000256" key="1">
    <source>
        <dbReference type="ARBA" id="ARBA00004651"/>
    </source>
</evidence>
<evidence type="ECO:0000256" key="9">
    <source>
        <dbReference type="PROSITE-ProRule" id="PRU00284"/>
    </source>
</evidence>
<dbReference type="RefSeq" id="WP_318798870.1">
    <property type="nucleotide sequence ID" value="NZ_JARUJP010000022.1"/>
</dbReference>
<dbReference type="InterPro" id="IPR004089">
    <property type="entry name" value="MCPsignal_dom"/>
</dbReference>
<dbReference type="SMART" id="SM00283">
    <property type="entry name" value="MA"/>
    <property type="match status" value="1"/>
</dbReference>
<proteinExistence type="inferred from homology"/>
<keyword evidence="6 10" id="KW-0472">Membrane</keyword>
<comment type="caution">
    <text evidence="13">The sequence shown here is derived from an EMBL/GenBank/DDBJ whole genome shotgun (WGS) entry which is preliminary data.</text>
</comment>
<evidence type="ECO:0000313" key="13">
    <source>
        <dbReference type="EMBL" id="MDW8802551.1"/>
    </source>
</evidence>
<dbReference type="SMART" id="SM00304">
    <property type="entry name" value="HAMP"/>
    <property type="match status" value="1"/>
</dbReference>
<dbReference type="SUPFAM" id="SSF58104">
    <property type="entry name" value="Methyl-accepting chemotaxis protein (MCP) signaling domain"/>
    <property type="match status" value="1"/>
</dbReference>
<dbReference type="CDD" id="cd12912">
    <property type="entry name" value="PDC2_MCP_like"/>
    <property type="match status" value="1"/>
</dbReference>
<evidence type="ECO:0000256" key="3">
    <source>
        <dbReference type="ARBA" id="ARBA00022500"/>
    </source>
</evidence>
<sequence length="679" mass="75059">MKKSKKKVEKSSIKVTITRKIGTKIFIALIAICIVPMLLLGLVSYNQAYSVLDNKFKITTEQTLTEVNRGLDNYFEAMSRQIVMLSNNVDLKEIEAKPEFESFSRYLLQNVKESNEEIFTVYYGTETRKMITYPEVSLPADFNPTTRPWYADAVKNKGKLIFSEAYKDAATGNIIISISKAVENDGQLVGVVSMDLNLDKLSQQLSGIRIGKEGYVFIADSKGTALAHLDKKLVGTDVVSKQNFWSEVKSKEKGFVEYKYTEDNSNKFASYTTNKKTGWKIVASMKESELLGDTNIIRNLTFLFIFVAGIFSIIIAIFISKGISKNVLKLKSSFERAADGDLTTRAVINSKDEFLELGNSFNAMMENISTLTKNVEESSKVVLETSSIFSAMTEEVSASINGVSQAMEEISKGTIEQARNAEQGALQINELASRIEVITESTKEMDSISSETNSLSNKGLEMVDTLVEKSSNTKLSTSEVNEIVKEVDISTEAISSITETITQITEQTNLLALNAAIEAARAGEAGRGFSVVAEEIRKLAERSRDSAKEISDIIGKIQSKSKSAVEAINRAEEFVQDQELAVGETRVIFTEILKSINSLIDKVSEIRLSTVEMNDRKEEIVQEITNVSSISEETAAGTEEVSASAEEISATMDDFIEYAGKLKDLSSKLELELKSFKLS</sequence>
<evidence type="ECO:0000256" key="8">
    <source>
        <dbReference type="ARBA" id="ARBA00029447"/>
    </source>
</evidence>
<dbReference type="PANTHER" id="PTHR32089">
    <property type="entry name" value="METHYL-ACCEPTING CHEMOTAXIS PROTEIN MCPB"/>
    <property type="match status" value="1"/>
</dbReference>
<keyword evidence="7 9" id="KW-0807">Transducer</keyword>
<evidence type="ECO:0000256" key="10">
    <source>
        <dbReference type="SAM" id="Phobius"/>
    </source>
</evidence>
<evidence type="ECO:0000259" key="11">
    <source>
        <dbReference type="PROSITE" id="PS50111"/>
    </source>
</evidence>
<evidence type="ECO:0000256" key="5">
    <source>
        <dbReference type="ARBA" id="ARBA00022989"/>
    </source>
</evidence>
<evidence type="ECO:0000256" key="7">
    <source>
        <dbReference type="ARBA" id="ARBA00023224"/>
    </source>
</evidence>
<dbReference type="Pfam" id="PF00015">
    <property type="entry name" value="MCPsignal"/>
    <property type="match status" value="1"/>
</dbReference>
<keyword evidence="4 10" id="KW-0812">Transmembrane</keyword>
<dbReference type="Pfam" id="PF02743">
    <property type="entry name" value="dCache_1"/>
    <property type="match status" value="1"/>
</dbReference>
<dbReference type="PROSITE" id="PS50111">
    <property type="entry name" value="CHEMOTAXIS_TRANSDUC_2"/>
    <property type="match status" value="1"/>
</dbReference>
<dbReference type="SUPFAM" id="SSF103190">
    <property type="entry name" value="Sensory domain-like"/>
    <property type="match status" value="1"/>
</dbReference>
<dbReference type="CDD" id="cd12913">
    <property type="entry name" value="PDC1_MCP_like"/>
    <property type="match status" value="1"/>
</dbReference>
<dbReference type="CDD" id="cd06225">
    <property type="entry name" value="HAMP"/>
    <property type="match status" value="1"/>
</dbReference>
<keyword evidence="5 10" id="KW-1133">Transmembrane helix</keyword>
<comment type="subcellular location">
    <subcellularLocation>
        <location evidence="1">Cell membrane</location>
        <topology evidence="1">Multi-pass membrane protein</topology>
    </subcellularLocation>
</comment>
<comment type="similarity">
    <text evidence="8">Belongs to the methyl-accepting chemotaxis (MCP) protein family.</text>
</comment>
<dbReference type="Proteomes" id="UP001281656">
    <property type="component" value="Unassembled WGS sequence"/>
</dbReference>
<evidence type="ECO:0000313" key="14">
    <source>
        <dbReference type="Proteomes" id="UP001281656"/>
    </source>
</evidence>
<dbReference type="InterPro" id="IPR003660">
    <property type="entry name" value="HAMP_dom"/>
</dbReference>
<evidence type="ECO:0000256" key="6">
    <source>
        <dbReference type="ARBA" id="ARBA00023136"/>
    </source>
</evidence>
<feature type="transmembrane region" description="Helical" evidence="10">
    <location>
        <begin position="21"/>
        <end position="45"/>
    </location>
</feature>
<feature type="transmembrane region" description="Helical" evidence="10">
    <location>
        <begin position="300"/>
        <end position="319"/>
    </location>
</feature>